<protein>
    <submittedName>
        <fullName evidence="2">Uncharacterized protein</fullName>
    </submittedName>
</protein>
<gene>
    <name evidence="2" type="ORF">QFI96_018300</name>
</gene>
<evidence type="ECO:0000313" key="2">
    <source>
        <dbReference type="EMBL" id="MEL0553649.1"/>
    </source>
</evidence>
<dbReference type="Proteomes" id="UP001312893">
    <property type="component" value="Unassembled WGS sequence"/>
</dbReference>
<dbReference type="EMBL" id="JARXNK020000105">
    <property type="protein sequence ID" value="MEL0553649.1"/>
    <property type="molecule type" value="Genomic_DNA"/>
</dbReference>
<evidence type="ECO:0000313" key="3">
    <source>
        <dbReference type="Proteomes" id="UP001312893"/>
    </source>
</evidence>
<feature type="region of interest" description="Disordered" evidence="1">
    <location>
        <begin position="129"/>
        <end position="159"/>
    </location>
</feature>
<reference evidence="2 3" key="1">
    <citation type="submission" date="2024-04" db="EMBL/GenBank/DDBJ databases">
        <title>Two novel Raoultella species associated with bleeding cankers of broadleaf hosts, Raoultella scottia sp. nov. and Raoultella lignicola sp. nov.</title>
        <authorList>
            <person name="Brady C.L."/>
        </authorList>
    </citation>
    <scope>NUCLEOTIDE SEQUENCE [LARGE SCALE GENOMIC DNA]</scope>
    <source>
        <strain evidence="2 3">TW_WC1a.1</strain>
    </source>
</reference>
<evidence type="ECO:0000256" key="1">
    <source>
        <dbReference type="SAM" id="MobiDB-lite"/>
    </source>
</evidence>
<sequence length="159" mass="16716">MARPRKIVETPGQEKAASDVGVLANEGQLITLNTAENTVFTAAEAVSLNEQGAQRDAGDLVVQQNVSALLDGTQLAERNAILGTLNAQGAAIVARFEEYAFTDSIGHPLTNNLDFLNLVRKATDVATGGTGPMVTNEEGKKQPAPGKPVLTERGWHVPG</sequence>
<dbReference type="RefSeq" id="WP_331851444.1">
    <property type="nucleotide sequence ID" value="NZ_JARXNK020000105.1"/>
</dbReference>
<organism evidence="2 3">
    <name type="scientific">Raoultella lignicola</name>
    <dbReference type="NCBI Taxonomy" id="3040939"/>
    <lineage>
        <taxon>Bacteria</taxon>
        <taxon>Pseudomonadati</taxon>
        <taxon>Pseudomonadota</taxon>
        <taxon>Gammaproteobacteria</taxon>
        <taxon>Enterobacterales</taxon>
        <taxon>Enterobacteriaceae</taxon>
        <taxon>Klebsiella/Raoultella group</taxon>
        <taxon>Raoultella</taxon>
    </lineage>
</organism>
<accession>A0ABU9FDW6</accession>
<proteinExistence type="predicted"/>
<name>A0ABU9FDW6_9ENTR</name>
<keyword evidence="3" id="KW-1185">Reference proteome</keyword>
<comment type="caution">
    <text evidence="2">The sequence shown here is derived from an EMBL/GenBank/DDBJ whole genome shotgun (WGS) entry which is preliminary data.</text>
</comment>